<comment type="caution">
    <text evidence="12">The sequence shown here is derived from an EMBL/GenBank/DDBJ whole genome shotgun (WGS) entry which is preliminary data.</text>
</comment>
<dbReference type="SMART" id="SM00382">
    <property type="entry name" value="AAA"/>
    <property type="match status" value="1"/>
</dbReference>
<evidence type="ECO:0000313" key="13">
    <source>
        <dbReference type="Proteomes" id="UP000029736"/>
    </source>
</evidence>
<dbReference type="PROSITE" id="PS50929">
    <property type="entry name" value="ABC_TM1F"/>
    <property type="match status" value="1"/>
</dbReference>
<evidence type="ECO:0000256" key="6">
    <source>
        <dbReference type="ARBA" id="ARBA00022840"/>
    </source>
</evidence>
<protein>
    <submittedName>
        <fullName evidence="12">ABC transporter</fullName>
    </submittedName>
</protein>
<feature type="domain" description="ABC transporter" evidence="10">
    <location>
        <begin position="352"/>
        <end position="587"/>
    </location>
</feature>
<dbReference type="GO" id="GO:0015421">
    <property type="term" value="F:ABC-type oligopeptide transporter activity"/>
    <property type="evidence" value="ECO:0007669"/>
    <property type="project" value="TreeGrafter"/>
</dbReference>
<name>A0A098S018_9BACT</name>
<keyword evidence="4 9" id="KW-0812">Transmembrane</keyword>
<dbReference type="GO" id="GO:0005886">
    <property type="term" value="C:plasma membrane"/>
    <property type="evidence" value="ECO:0007669"/>
    <property type="project" value="UniProtKB-SubCell"/>
</dbReference>
<feature type="transmembrane region" description="Helical" evidence="9">
    <location>
        <begin position="296"/>
        <end position="317"/>
    </location>
</feature>
<dbReference type="SUPFAM" id="SSF90123">
    <property type="entry name" value="ABC transporter transmembrane region"/>
    <property type="match status" value="1"/>
</dbReference>
<dbReference type="InterPro" id="IPR011527">
    <property type="entry name" value="ABC1_TM_dom"/>
</dbReference>
<dbReference type="AlphaFoldDB" id="A0A098S018"/>
<evidence type="ECO:0000256" key="2">
    <source>
        <dbReference type="ARBA" id="ARBA00022448"/>
    </source>
</evidence>
<keyword evidence="7 9" id="KW-1133">Transmembrane helix</keyword>
<dbReference type="InterPro" id="IPR003593">
    <property type="entry name" value="AAA+_ATPase"/>
</dbReference>
<dbReference type="InterPro" id="IPR027417">
    <property type="entry name" value="P-loop_NTPase"/>
</dbReference>
<dbReference type="PANTHER" id="PTHR43394:SF1">
    <property type="entry name" value="ATP-BINDING CASSETTE SUB-FAMILY B MEMBER 10, MITOCHONDRIAL"/>
    <property type="match status" value="1"/>
</dbReference>
<evidence type="ECO:0000259" key="11">
    <source>
        <dbReference type="PROSITE" id="PS50929"/>
    </source>
</evidence>
<keyword evidence="8 9" id="KW-0472">Membrane</keyword>
<dbReference type="RefSeq" id="WP_044229015.1">
    <property type="nucleotide sequence ID" value="NZ_JBKAGJ010000035.1"/>
</dbReference>
<organism evidence="12 13">
    <name type="scientific">Phaeodactylibacter xiamenensis</name>
    <dbReference type="NCBI Taxonomy" id="1524460"/>
    <lineage>
        <taxon>Bacteria</taxon>
        <taxon>Pseudomonadati</taxon>
        <taxon>Bacteroidota</taxon>
        <taxon>Saprospiria</taxon>
        <taxon>Saprospirales</taxon>
        <taxon>Haliscomenobacteraceae</taxon>
        <taxon>Phaeodactylibacter</taxon>
    </lineage>
</organism>
<dbReference type="PROSITE" id="PS50893">
    <property type="entry name" value="ABC_TRANSPORTER_2"/>
    <property type="match status" value="1"/>
</dbReference>
<sequence length="600" mass="67843">MKQLAYLNKFFLRYKKHLLLGILFVSLSNYFRVLQPQMIRQALDLVVENIGLFGLLNGFELQPKLYSMLGKSLLYFGVLVLLFALLMGVFMYFMRQTIIVMSRLIEYDMRKEIFQKYEDLSMAFYKRNKTGDMMSRITEDVSKVRMYLGPAVLYGINLVSLFVLVIYSMLSVNVELTLYALAPLPILSVSIYYVSNLINKKSEIIQRQLAHLNTNAQEIYSGIRVVKSYVQEKPMLSFFRKESDIYREKALDLAKVDAFFYPLMVLLIGASTVITVYIGGLQVVRGSISTGNIAEFVIYVNMLTWPVTAIGWIASIVQQAAASQKRINEFLSLEPEITNHTETTTEEIRGAIAFEKVSFVYPDTGTQALKDVSFELKAGQKMAIIGKTGSGKSTIADLLVRMYDVEQGRVTVDGKDVRDHNLFQLRRAVGYVPQDVFLFSDTIAHNIAFGKRDASRETVEEYARYAAVYDDIMELSNGFDTFVGERGVTLSGGQKQRVSIARAFLKQPDIVLLDDCLSAVDTKTEQQILGYLSGALSNKTAIIITHRIYSLLEFDKILVLEDGRIAESGTHEELMKLGGYYAEIVEKQRLEEVDEGAPAR</sequence>
<dbReference type="EMBL" id="JPOS01000090">
    <property type="protein sequence ID" value="KGE85480.1"/>
    <property type="molecule type" value="Genomic_DNA"/>
</dbReference>
<keyword evidence="13" id="KW-1185">Reference proteome</keyword>
<keyword evidence="2" id="KW-0813">Transport</keyword>
<evidence type="ECO:0000259" key="10">
    <source>
        <dbReference type="PROSITE" id="PS50893"/>
    </source>
</evidence>
<evidence type="ECO:0000256" key="9">
    <source>
        <dbReference type="SAM" id="Phobius"/>
    </source>
</evidence>
<feature type="transmembrane region" description="Helical" evidence="9">
    <location>
        <begin position="259"/>
        <end position="284"/>
    </location>
</feature>
<evidence type="ECO:0000256" key="4">
    <source>
        <dbReference type="ARBA" id="ARBA00022692"/>
    </source>
</evidence>
<feature type="transmembrane region" description="Helical" evidence="9">
    <location>
        <begin position="151"/>
        <end position="170"/>
    </location>
</feature>
<dbReference type="Gene3D" id="3.40.50.300">
    <property type="entry name" value="P-loop containing nucleotide triphosphate hydrolases"/>
    <property type="match status" value="1"/>
</dbReference>
<keyword evidence="3" id="KW-1003">Cell membrane</keyword>
<dbReference type="InterPro" id="IPR036640">
    <property type="entry name" value="ABC1_TM_sf"/>
</dbReference>
<accession>A0A098S018</accession>
<dbReference type="Gene3D" id="1.20.1560.10">
    <property type="entry name" value="ABC transporter type 1, transmembrane domain"/>
    <property type="match status" value="1"/>
</dbReference>
<dbReference type="Pfam" id="PF00664">
    <property type="entry name" value="ABC_membrane"/>
    <property type="match status" value="1"/>
</dbReference>
<evidence type="ECO:0000256" key="3">
    <source>
        <dbReference type="ARBA" id="ARBA00022475"/>
    </source>
</evidence>
<feature type="domain" description="ABC transmembrane type-1" evidence="11">
    <location>
        <begin position="19"/>
        <end position="319"/>
    </location>
</feature>
<evidence type="ECO:0000256" key="8">
    <source>
        <dbReference type="ARBA" id="ARBA00023136"/>
    </source>
</evidence>
<keyword evidence="6" id="KW-0067">ATP-binding</keyword>
<dbReference type="CDD" id="cd18541">
    <property type="entry name" value="ABC_6TM_TmrB_like"/>
    <property type="match status" value="1"/>
</dbReference>
<dbReference type="OrthoDB" id="9760358at2"/>
<dbReference type="STRING" id="1524460.IX84_28790"/>
<gene>
    <name evidence="12" type="ORF">IX84_28790</name>
</gene>
<evidence type="ECO:0000256" key="5">
    <source>
        <dbReference type="ARBA" id="ARBA00022741"/>
    </source>
</evidence>
<dbReference type="GO" id="GO:0005524">
    <property type="term" value="F:ATP binding"/>
    <property type="evidence" value="ECO:0007669"/>
    <property type="project" value="UniProtKB-KW"/>
</dbReference>
<feature type="transmembrane region" description="Helical" evidence="9">
    <location>
        <begin position="73"/>
        <end position="94"/>
    </location>
</feature>
<evidence type="ECO:0000313" key="12">
    <source>
        <dbReference type="EMBL" id="KGE85480.1"/>
    </source>
</evidence>
<dbReference type="InterPro" id="IPR017871">
    <property type="entry name" value="ABC_transporter-like_CS"/>
</dbReference>
<reference evidence="12 13" key="1">
    <citation type="journal article" date="2014" name="Int. J. Syst. Evol. Microbiol.">
        <title>Phaeodactylibacter xiamenensis gen. nov., sp. nov., a member of the family Saprospiraceae isolated from the marine alga Phaeodactylum tricornutum.</title>
        <authorList>
            <person name="Chen Z.Jr."/>
            <person name="Lei X."/>
            <person name="Lai Q."/>
            <person name="Li Y."/>
            <person name="Zhang B."/>
            <person name="Zhang J."/>
            <person name="Zhang H."/>
            <person name="Yang L."/>
            <person name="Zheng W."/>
            <person name="Tian Y."/>
            <person name="Yu Z."/>
            <person name="Xu H.Jr."/>
            <person name="Zheng T."/>
        </authorList>
    </citation>
    <scope>NUCLEOTIDE SEQUENCE [LARGE SCALE GENOMIC DNA]</scope>
    <source>
        <strain evidence="12 13">KD52</strain>
    </source>
</reference>
<dbReference type="PROSITE" id="PS00211">
    <property type="entry name" value="ABC_TRANSPORTER_1"/>
    <property type="match status" value="1"/>
</dbReference>
<evidence type="ECO:0000256" key="7">
    <source>
        <dbReference type="ARBA" id="ARBA00022989"/>
    </source>
</evidence>
<evidence type="ECO:0000256" key="1">
    <source>
        <dbReference type="ARBA" id="ARBA00004651"/>
    </source>
</evidence>
<proteinExistence type="predicted"/>
<dbReference type="FunFam" id="3.40.50.300:FF:000221">
    <property type="entry name" value="Multidrug ABC transporter ATP-binding protein"/>
    <property type="match status" value="1"/>
</dbReference>
<dbReference type="SUPFAM" id="SSF52540">
    <property type="entry name" value="P-loop containing nucleoside triphosphate hydrolases"/>
    <property type="match status" value="1"/>
</dbReference>
<dbReference type="GO" id="GO:0016887">
    <property type="term" value="F:ATP hydrolysis activity"/>
    <property type="evidence" value="ECO:0007669"/>
    <property type="project" value="InterPro"/>
</dbReference>
<feature type="transmembrane region" description="Helical" evidence="9">
    <location>
        <begin position="176"/>
        <end position="194"/>
    </location>
</feature>
<comment type="subcellular location">
    <subcellularLocation>
        <location evidence="1">Cell membrane</location>
        <topology evidence="1">Multi-pass membrane protein</topology>
    </subcellularLocation>
</comment>
<dbReference type="InterPro" id="IPR003439">
    <property type="entry name" value="ABC_transporter-like_ATP-bd"/>
</dbReference>
<dbReference type="Pfam" id="PF00005">
    <property type="entry name" value="ABC_tran"/>
    <property type="match status" value="1"/>
</dbReference>
<dbReference type="InterPro" id="IPR039421">
    <property type="entry name" value="Type_1_exporter"/>
</dbReference>
<dbReference type="Proteomes" id="UP000029736">
    <property type="component" value="Unassembled WGS sequence"/>
</dbReference>
<dbReference type="PANTHER" id="PTHR43394">
    <property type="entry name" value="ATP-DEPENDENT PERMEASE MDL1, MITOCHONDRIAL"/>
    <property type="match status" value="1"/>
</dbReference>
<keyword evidence="5" id="KW-0547">Nucleotide-binding</keyword>